<evidence type="ECO:0000256" key="1">
    <source>
        <dbReference type="ARBA" id="ARBA00004141"/>
    </source>
</evidence>
<organism evidence="8 9">
    <name type="scientific">Schizothecium vesticola</name>
    <dbReference type="NCBI Taxonomy" id="314040"/>
    <lineage>
        <taxon>Eukaryota</taxon>
        <taxon>Fungi</taxon>
        <taxon>Dikarya</taxon>
        <taxon>Ascomycota</taxon>
        <taxon>Pezizomycotina</taxon>
        <taxon>Sordariomycetes</taxon>
        <taxon>Sordariomycetidae</taxon>
        <taxon>Sordariales</taxon>
        <taxon>Schizotheciaceae</taxon>
        <taxon>Schizothecium</taxon>
    </lineage>
</organism>
<dbReference type="PROSITE" id="PS50850">
    <property type="entry name" value="MFS"/>
    <property type="match status" value="1"/>
</dbReference>
<dbReference type="SUPFAM" id="SSF103473">
    <property type="entry name" value="MFS general substrate transporter"/>
    <property type="match status" value="1"/>
</dbReference>
<feature type="transmembrane region" description="Helical" evidence="6">
    <location>
        <begin position="512"/>
        <end position="530"/>
    </location>
</feature>
<comment type="subcellular location">
    <subcellularLocation>
        <location evidence="1">Membrane</location>
        <topology evidence="1">Multi-pass membrane protein</topology>
    </subcellularLocation>
</comment>
<evidence type="ECO:0000256" key="2">
    <source>
        <dbReference type="ARBA" id="ARBA00022692"/>
    </source>
</evidence>
<keyword evidence="2 6" id="KW-0812">Transmembrane</keyword>
<evidence type="ECO:0000256" key="5">
    <source>
        <dbReference type="SAM" id="MobiDB-lite"/>
    </source>
</evidence>
<feature type="transmembrane region" description="Helical" evidence="6">
    <location>
        <begin position="141"/>
        <end position="166"/>
    </location>
</feature>
<keyword evidence="4 6" id="KW-0472">Membrane</keyword>
<evidence type="ECO:0000313" key="8">
    <source>
        <dbReference type="EMBL" id="KAK0752275.1"/>
    </source>
</evidence>
<dbReference type="Pfam" id="PF07690">
    <property type="entry name" value="MFS_1"/>
    <property type="match status" value="1"/>
</dbReference>
<feature type="transmembrane region" description="Helical" evidence="6">
    <location>
        <begin position="323"/>
        <end position="350"/>
    </location>
</feature>
<reference evidence="8" key="1">
    <citation type="submission" date="2023-06" db="EMBL/GenBank/DDBJ databases">
        <title>Genome-scale phylogeny and comparative genomics of the fungal order Sordariales.</title>
        <authorList>
            <consortium name="Lawrence Berkeley National Laboratory"/>
            <person name="Hensen N."/>
            <person name="Bonometti L."/>
            <person name="Westerberg I."/>
            <person name="Brannstrom I.O."/>
            <person name="Guillou S."/>
            <person name="Cros-Aarteil S."/>
            <person name="Calhoun S."/>
            <person name="Haridas S."/>
            <person name="Kuo A."/>
            <person name="Mondo S."/>
            <person name="Pangilinan J."/>
            <person name="Riley R."/>
            <person name="LaButti K."/>
            <person name="Andreopoulos B."/>
            <person name="Lipzen A."/>
            <person name="Chen C."/>
            <person name="Yanf M."/>
            <person name="Daum C."/>
            <person name="Ng V."/>
            <person name="Clum A."/>
            <person name="Steindorff A."/>
            <person name="Ohm R."/>
            <person name="Martin F."/>
            <person name="Silar P."/>
            <person name="Natvig D."/>
            <person name="Lalanne C."/>
            <person name="Gautier V."/>
            <person name="Ament-velasquez S.L."/>
            <person name="Kruys A."/>
            <person name="Hutchinson M.I."/>
            <person name="Powell A.J."/>
            <person name="Barry K."/>
            <person name="Miller A.N."/>
            <person name="Grigoriev I.V."/>
            <person name="Debuchy R."/>
            <person name="Gladieux P."/>
            <person name="Thoren M.H."/>
            <person name="Johannesson H."/>
        </authorList>
    </citation>
    <scope>NUCLEOTIDE SEQUENCE</scope>
    <source>
        <strain evidence="8">SMH3187-1</strain>
    </source>
</reference>
<keyword evidence="3 6" id="KW-1133">Transmembrane helix</keyword>
<feature type="transmembrane region" description="Helical" evidence="6">
    <location>
        <begin position="220"/>
        <end position="240"/>
    </location>
</feature>
<dbReference type="PANTHER" id="PTHR23501">
    <property type="entry name" value="MAJOR FACILITATOR SUPERFAMILY"/>
    <property type="match status" value="1"/>
</dbReference>
<evidence type="ECO:0000313" key="9">
    <source>
        <dbReference type="Proteomes" id="UP001172155"/>
    </source>
</evidence>
<feature type="region of interest" description="Disordered" evidence="5">
    <location>
        <begin position="1"/>
        <end position="42"/>
    </location>
</feature>
<evidence type="ECO:0000259" key="7">
    <source>
        <dbReference type="PROSITE" id="PS50850"/>
    </source>
</evidence>
<feature type="transmembrane region" description="Helical" evidence="6">
    <location>
        <begin position="260"/>
        <end position="280"/>
    </location>
</feature>
<gene>
    <name evidence="8" type="ORF">B0T18DRAFT_436375</name>
</gene>
<dbReference type="InterPro" id="IPR020846">
    <property type="entry name" value="MFS_dom"/>
</dbReference>
<keyword evidence="9" id="KW-1185">Reference proteome</keyword>
<dbReference type="AlphaFoldDB" id="A0AA40F6X1"/>
<feature type="transmembrane region" description="Helical" evidence="6">
    <location>
        <begin position="44"/>
        <end position="61"/>
    </location>
</feature>
<dbReference type="EMBL" id="JAUKUD010000002">
    <property type="protein sequence ID" value="KAK0752275.1"/>
    <property type="molecule type" value="Genomic_DNA"/>
</dbReference>
<dbReference type="PANTHER" id="PTHR23501:SF6">
    <property type="entry name" value="MULTIDRUG TRANSPORTER, PUTATIVE (AFU_ORTHOLOGUE AFUA_3G14560)-RELATED"/>
    <property type="match status" value="1"/>
</dbReference>
<dbReference type="PROSITE" id="PS00217">
    <property type="entry name" value="SUGAR_TRANSPORT_2"/>
    <property type="match status" value="1"/>
</dbReference>
<name>A0AA40F6X1_9PEZI</name>
<evidence type="ECO:0000256" key="3">
    <source>
        <dbReference type="ARBA" id="ARBA00022989"/>
    </source>
</evidence>
<feature type="transmembrane region" description="Helical" evidence="6">
    <location>
        <begin position="107"/>
        <end position="129"/>
    </location>
</feature>
<feature type="transmembrane region" description="Helical" evidence="6">
    <location>
        <begin position="173"/>
        <end position="200"/>
    </location>
</feature>
<dbReference type="InterPro" id="IPR005829">
    <property type="entry name" value="Sugar_transporter_CS"/>
</dbReference>
<comment type="caution">
    <text evidence="8">The sequence shown here is derived from an EMBL/GenBank/DDBJ whole genome shotgun (WGS) entry which is preliminary data.</text>
</comment>
<feature type="transmembrane region" description="Helical" evidence="6">
    <location>
        <begin position="415"/>
        <end position="437"/>
    </location>
</feature>
<protein>
    <submittedName>
        <fullName evidence="8">Major facilitator superfamily domain-containing protein</fullName>
    </submittedName>
</protein>
<dbReference type="Gene3D" id="1.20.1250.20">
    <property type="entry name" value="MFS general substrate transporter like domains"/>
    <property type="match status" value="1"/>
</dbReference>
<dbReference type="GO" id="GO:0000329">
    <property type="term" value="C:fungal-type vacuole membrane"/>
    <property type="evidence" value="ECO:0007669"/>
    <property type="project" value="TreeGrafter"/>
</dbReference>
<feature type="domain" description="Major facilitator superfamily (MFS) profile" evidence="7">
    <location>
        <begin position="51"/>
        <end position="539"/>
    </location>
</feature>
<dbReference type="InterPro" id="IPR036259">
    <property type="entry name" value="MFS_trans_sf"/>
</dbReference>
<accession>A0AA40F6X1</accession>
<feature type="transmembrane region" description="Helical" evidence="6">
    <location>
        <begin position="387"/>
        <end position="409"/>
    </location>
</feature>
<evidence type="ECO:0000256" key="4">
    <source>
        <dbReference type="ARBA" id="ARBA00023136"/>
    </source>
</evidence>
<feature type="transmembrane region" description="Helical" evidence="6">
    <location>
        <begin position="449"/>
        <end position="475"/>
    </location>
</feature>
<evidence type="ECO:0000256" key="6">
    <source>
        <dbReference type="SAM" id="Phobius"/>
    </source>
</evidence>
<dbReference type="Proteomes" id="UP001172155">
    <property type="component" value="Unassembled WGS sequence"/>
</dbReference>
<sequence>MTVDIANSRHLDHGRLPSPPPATETTPLLDSERPSDGQSDESLGWMRTTCIVLGMWILIFLQASNMSGMSTTQSAIAADLEAYDNAMWFTSSYLISQASVAPLLGRLAMIFSPGAMILFTSFFFSVGAVVTSQAQSFRPFIVGRVLSGIGGGGVMTLAMILVIQLASKRRRGLIIGLTNACFTFGVTLGAIVYGALLPVIGWVRPPSPPPPFQTNPPQRAIFWIQTPLGVLGGVTVYLSIPPSIAHQTPKDQEKTTTQKLLEVDYLGALTLSLTITALLLSLSTPHPSLALAFLLLLPLFLVLQSRHPTPILPVPTLLHPPTLLSCLSQLLFMASRWTLLFYGPVFALAVRGLSPAAAGSVLLPTNVGFALGGVGAGVVMHRRPRGVYWGECILCLTWFGASFMVLSWACRGKSTGWFLAGAFANGVGTGAALNYTLGHVLGRAAEGEGFLVTGLLSTFRGFAGSFGAAGGGGLFGRLLRRGVLVGSPAKVWEEGVLSEEERGVAVRAYGDALTKLFAVVAGVVVVVVVLQAGTGWKGRGEEEEDG</sequence>
<dbReference type="InterPro" id="IPR011701">
    <property type="entry name" value="MFS"/>
</dbReference>
<dbReference type="GO" id="GO:0015174">
    <property type="term" value="F:basic amino acid transmembrane transporter activity"/>
    <property type="evidence" value="ECO:0007669"/>
    <property type="project" value="TreeGrafter"/>
</dbReference>
<feature type="transmembrane region" description="Helical" evidence="6">
    <location>
        <begin position="286"/>
        <end position="303"/>
    </location>
</feature>
<proteinExistence type="predicted"/>